<feature type="non-terminal residue" evidence="2">
    <location>
        <position position="302"/>
    </location>
</feature>
<evidence type="ECO:0000256" key="1">
    <source>
        <dbReference type="SAM" id="MobiDB-lite"/>
    </source>
</evidence>
<evidence type="ECO:0000313" key="3">
    <source>
        <dbReference type="Proteomes" id="UP001222325"/>
    </source>
</evidence>
<organism evidence="2 3">
    <name type="scientific">Mycena belliarum</name>
    <dbReference type="NCBI Taxonomy" id="1033014"/>
    <lineage>
        <taxon>Eukaryota</taxon>
        <taxon>Fungi</taxon>
        <taxon>Dikarya</taxon>
        <taxon>Basidiomycota</taxon>
        <taxon>Agaricomycotina</taxon>
        <taxon>Agaricomycetes</taxon>
        <taxon>Agaricomycetidae</taxon>
        <taxon>Agaricales</taxon>
        <taxon>Marasmiineae</taxon>
        <taxon>Mycenaceae</taxon>
        <taxon>Mycena</taxon>
    </lineage>
</organism>
<evidence type="ECO:0000313" key="2">
    <source>
        <dbReference type="EMBL" id="KAJ7100610.1"/>
    </source>
</evidence>
<keyword evidence="3" id="KW-1185">Reference proteome</keyword>
<gene>
    <name evidence="2" type="ORF">B0H15DRAFT_927311</name>
</gene>
<comment type="caution">
    <text evidence="2">The sequence shown here is derived from an EMBL/GenBank/DDBJ whole genome shotgun (WGS) entry which is preliminary data.</text>
</comment>
<dbReference type="Proteomes" id="UP001222325">
    <property type="component" value="Unassembled WGS sequence"/>
</dbReference>
<name>A0AAD6Y078_9AGAR</name>
<feature type="compositionally biased region" description="Polar residues" evidence="1">
    <location>
        <begin position="262"/>
        <end position="276"/>
    </location>
</feature>
<accession>A0AAD6Y078</accession>
<protein>
    <submittedName>
        <fullName evidence="2">Uncharacterized protein</fullName>
    </submittedName>
</protein>
<feature type="region of interest" description="Disordered" evidence="1">
    <location>
        <begin position="201"/>
        <end position="280"/>
    </location>
</feature>
<proteinExistence type="predicted"/>
<dbReference type="EMBL" id="JARJCN010000005">
    <property type="protein sequence ID" value="KAJ7100610.1"/>
    <property type="molecule type" value="Genomic_DNA"/>
</dbReference>
<reference evidence="2" key="1">
    <citation type="submission" date="2023-03" db="EMBL/GenBank/DDBJ databases">
        <title>Massive genome expansion in bonnet fungi (Mycena s.s.) driven by repeated elements and novel gene families across ecological guilds.</title>
        <authorList>
            <consortium name="Lawrence Berkeley National Laboratory"/>
            <person name="Harder C.B."/>
            <person name="Miyauchi S."/>
            <person name="Viragh M."/>
            <person name="Kuo A."/>
            <person name="Thoen E."/>
            <person name="Andreopoulos B."/>
            <person name="Lu D."/>
            <person name="Skrede I."/>
            <person name="Drula E."/>
            <person name="Henrissat B."/>
            <person name="Morin E."/>
            <person name="Kohler A."/>
            <person name="Barry K."/>
            <person name="LaButti K."/>
            <person name="Morin E."/>
            <person name="Salamov A."/>
            <person name="Lipzen A."/>
            <person name="Mereny Z."/>
            <person name="Hegedus B."/>
            <person name="Baldrian P."/>
            <person name="Stursova M."/>
            <person name="Weitz H."/>
            <person name="Taylor A."/>
            <person name="Grigoriev I.V."/>
            <person name="Nagy L.G."/>
            <person name="Martin F."/>
            <person name="Kauserud H."/>
        </authorList>
    </citation>
    <scope>NUCLEOTIDE SEQUENCE</scope>
    <source>
        <strain evidence="2">CBHHK173m</strain>
    </source>
</reference>
<sequence>MLYDTEIDVASLNLNYTPQEWDIYSALEALSFGEIFQSDSAREVHGIFPHECICPFQGLPQPDYGNICFAHHEAGCNGSMWGYQNNVNIPDFGNVKNIQDMSLGIDLDSSSPLYLSTPTFNDLTIPAFDVEKWIQPCDFFENTLPSTTPGPTISQAWHMHEPIKSGPNVIAGRSPVNGNVFVSPFPQFSPSMVSTPVPAMVERKREHDSESDTAGHSSPKHRKPYPTISRPTAGVTSPRSVRPRRKAKVSARLQKNRESRTRSSFPGSSCFNSEQAEQVPGKCAMNEEELLILFRTGTTASR</sequence>
<dbReference type="AlphaFoldDB" id="A0AAD6Y078"/>
<feature type="compositionally biased region" description="Basic and acidic residues" evidence="1">
    <location>
        <begin position="201"/>
        <end position="210"/>
    </location>
</feature>